<protein>
    <recommendedName>
        <fullName evidence="4">Transcription factor domain-containing protein</fullName>
    </recommendedName>
</protein>
<gene>
    <name evidence="2" type="ORF">IFR04_008408</name>
</gene>
<name>A0A8H7W9Y1_9HELO</name>
<keyword evidence="3" id="KW-1185">Reference proteome</keyword>
<proteinExistence type="predicted"/>
<dbReference type="Proteomes" id="UP000664132">
    <property type="component" value="Unassembled WGS sequence"/>
</dbReference>
<dbReference type="CDD" id="cd12148">
    <property type="entry name" value="fungal_TF_MHR"/>
    <property type="match status" value="1"/>
</dbReference>
<accession>A0A8H7W9Y1</accession>
<feature type="region of interest" description="Disordered" evidence="1">
    <location>
        <begin position="240"/>
        <end position="266"/>
    </location>
</feature>
<evidence type="ECO:0000313" key="2">
    <source>
        <dbReference type="EMBL" id="KAG4418423.1"/>
    </source>
</evidence>
<organism evidence="2 3">
    <name type="scientific">Cadophora malorum</name>
    <dbReference type="NCBI Taxonomy" id="108018"/>
    <lineage>
        <taxon>Eukaryota</taxon>
        <taxon>Fungi</taxon>
        <taxon>Dikarya</taxon>
        <taxon>Ascomycota</taxon>
        <taxon>Pezizomycotina</taxon>
        <taxon>Leotiomycetes</taxon>
        <taxon>Helotiales</taxon>
        <taxon>Ploettnerulaceae</taxon>
        <taxon>Cadophora</taxon>
    </lineage>
</organism>
<dbReference type="AlphaFoldDB" id="A0A8H7W9Y1"/>
<evidence type="ECO:0008006" key="4">
    <source>
        <dbReference type="Google" id="ProtNLM"/>
    </source>
</evidence>
<reference evidence="2" key="1">
    <citation type="submission" date="2021-02" db="EMBL/GenBank/DDBJ databases">
        <title>Genome sequence Cadophora malorum strain M34.</title>
        <authorList>
            <person name="Stefanovic E."/>
            <person name="Vu D."/>
            <person name="Scully C."/>
            <person name="Dijksterhuis J."/>
            <person name="Roader J."/>
            <person name="Houbraken J."/>
        </authorList>
    </citation>
    <scope>NUCLEOTIDE SEQUENCE</scope>
    <source>
        <strain evidence="2">M34</strain>
    </source>
</reference>
<evidence type="ECO:0000256" key="1">
    <source>
        <dbReference type="SAM" id="MobiDB-lite"/>
    </source>
</evidence>
<dbReference type="EMBL" id="JAFJYH010000128">
    <property type="protein sequence ID" value="KAG4418423.1"/>
    <property type="molecule type" value="Genomic_DNA"/>
</dbReference>
<sequence length="297" mass="33083">MSSVQVEICKRAFWMLYIVQIHDRISHPEPYTLLGETPSLTDWDFLLPLSISDDELGSTSRSSGGATATPSIAGFVTLVKVFHCLRGLLSVYVTNPFLQTRSQTQQSHFLSPASLLATFNALSTVLNDIPSELNIIEPQRSLDLQTRESNHFNIMKSNIYITKLYLQCWILDRYLSILPPVTSPQSPTSTRSEAQRLRSYRQDITRQALQVLNFCSQNTLESHGESMVIKIREIATSLLEQEQEHSGPQTPADAQDGNLGIRNGEDEAAGGDDYVMASFLHILAALDYAHRQAGDAV</sequence>
<dbReference type="OrthoDB" id="39175at2759"/>
<comment type="caution">
    <text evidence="2">The sequence shown here is derived from an EMBL/GenBank/DDBJ whole genome shotgun (WGS) entry which is preliminary data.</text>
</comment>
<evidence type="ECO:0000313" key="3">
    <source>
        <dbReference type="Proteomes" id="UP000664132"/>
    </source>
</evidence>